<proteinExistence type="predicted"/>
<name>A0A0F9MWY1_9ZZZZ</name>
<protein>
    <submittedName>
        <fullName evidence="2">Uncharacterized protein</fullName>
    </submittedName>
</protein>
<reference evidence="2" key="1">
    <citation type="journal article" date="2015" name="Nature">
        <title>Complex archaea that bridge the gap between prokaryotes and eukaryotes.</title>
        <authorList>
            <person name="Spang A."/>
            <person name="Saw J.H."/>
            <person name="Jorgensen S.L."/>
            <person name="Zaremba-Niedzwiedzka K."/>
            <person name="Martijn J."/>
            <person name="Lind A.E."/>
            <person name="van Eijk R."/>
            <person name="Schleper C."/>
            <person name="Guy L."/>
            <person name="Ettema T.J."/>
        </authorList>
    </citation>
    <scope>NUCLEOTIDE SEQUENCE</scope>
</reference>
<dbReference type="AlphaFoldDB" id="A0A0F9MWY1"/>
<feature type="region of interest" description="Disordered" evidence="1">
    <location>
        <begin position="46"/>
        <end position="84"/>
    </location>
</feature>
<gene>
    <name evidence="2" type="ORF">LCGC14_1407230</name>
</gene>
<comment type="caution">
    <text evidence="2">The sequence shown here is derived from an EMBL/GenBank/DDBJ whole genome shotgun (WGS) entry which is preliminary data.</text>
</comment>
<organism evidence="2">
    <name type="scientific">marine sediment metagenome</name>
    <dbReference type="NCBI Taxonomy" id="412755"/>
    <lineage>
        <taxon>unclassified sequences</taxon>
        <taxon>metagenomes</taxon>
        <taxon>ecological metagenomes</taxon>
    </lineage>
</organism>
<evidence type="ECO:0000256" key="1">
    <source>
        <dbReference type="SAM" id="MobiDB-lite"/>
    </source>
</evidence>
<accession>A0A0F9MWY1</accession>
<dbReference type="EMBL" id="LAZR01009250">
    <property type="protein sequence ID" value="KKM73757.1"/>
    <property type="molecule type" value="Genomic_DNA"/>
</dbReference>
<evidence type="ECO:0000313" key="2">
    <source>
        <dbReference type="EMBL" id="KKM73757.1"/>
    </source>
</evidence>
<sequence length="84" mass="9135">MNCLFLHHMEYEPHTFYYGMTNEPYIEGWLGSCQNGDCTFERKVLGPLPSHQTAPGPSDRDKGSPHTIAGVSATTDAPAPLKGG</sequence>